<dbReference type="PRINTS" id="PR00696">
    <property type="entry name" value="RSOLVASERUVC"/>
</dbReference>
<reference evidence="16" key="2">
    <citation type="journal article" date="2021" name="PeerJ">
        <title>Extensive microbial diversity within the chicken gut microbiome revealed by metagenomics and culture.</title>
        <authorList>
            <person name="Gilroy R."/>
            <person name="Ravi A."/>
            <person name="Getino M."/>
            <person name="Pursley I."/>
            <person name="Horton D.L."/>
            <person name="Alikhan N.F."/>
            <person name="Baker D."/>
            <person name="Gharbi K."/>
            <person name="Hall N."/>
            <person name="Watson M."/>
            <person name="Adriaenssens E.M."/>
            <person name="Foster-Nyarko E."/>
            <person name="Jarju S."/>
            <person name="Secka A."/>
            <person name="Antonio M."/>
            <person name="Oren A."/>
            <person name="Chaudhuri R.R."/>
            <person name="La Ragione R."/>
            <person name="Hildebrand F."/>
            <person name="Pallen M.J."/>
        </authorList>
    </citation>
    <scope>NUCLEOTIDE SEQUENCE</scope>
    <source>
        <strain evidence="16">2889</strain>
    </source>
</reference>
<dbReference type="AlphaFoldDB" id="A0A9D9DQG9"/>
<evidence type="ECO:0000256" key="4">
    <source>
        <dbReference type="ARBA" id="ARBA00022723"/>
    </source>
</evidence>
<keyword evidence="10 13" id="KW-0233">DNA recombination</keyword>
<evidence type="ECO:0000256" key="14">
    <source>
        <dbReference type="NCBIfam" id="TIGR00228"/>
    </source>
</evidence>
<evidence type="ECO:0000256" key="13">
    <source>
        <dbReference type="HAMAP-Rule" id="MF_00034"/>
    </source>
</evidence>
<keyword evidence="2 13" id="KW-0963">Cytoplasm</keyword>
<dbReference type="GO" id="GO:0006281">
    <property type="term" value="P:DNA repair"/>
    <property type="evidence" value="ECO:0007669"/>
    <property type="project" value="UniProtKB-UniRule"/>
</dbReference>
<feature type="active site" evidence="13">
    <location>
        <position position="74"/>
    </location>
</feature>
<keyword evidence="6 13" id="KW-0227">DNA damage</keyword>
<evidence type="ECO:0000256" key="7">
    <source>
        <dbReference type="ARBA" id="ARBA00022801"/>
    </source>
</evidence>
<comment type="similarity">
    <text evidence="1 13">Belongs to the RuvC family.</text>
</comment>
<dbReference type="EC" id="3.1.21.10" evidence="13 14"/>
<comment type="cofactor">
    <cofactor evidence="13">
        <name>Mg(2+)</name>
        <dbReference type="ChEBI" id="CHEBI:18420"/>
    </cofactor>
    <text evidence="13">Binds 2 Mg(2+) ion per subunit.</text>
</comment>
<dbReference type="GO" id="GO:0005737">
    <property type="term" value="C:cytoplasm"/>
    <property type="evidence" value="ECO:0007669"/>
    <property type="project" value="UniProtKB-SubCell"/>
</dbReference>
<dbReference type="InterPro" id="IPR002176">
    <property type="entry name" value="X-over_junc_endoDNase_RuvC"/>
</dbReference>
<dbReference type="CDD" id="cd16962">
    <property type="entry name" value="RuvC"/>
    <property type="match status" value="1"/>
</dbReference>
<gene>
    <name evidence="13 16" type="primary">ruvC</name>
    <name evidence="16" type="ORF">IAB08_02660</name>
</gene>
<evidence type="ECO:0000256" key="3">
    <source>
        <dbReference type="ARBA" id="ARBA00022722"/>
    </source>
</evidence>
<accession>A0A9D9DQG9</accession>
<comment type="catalytic activity">
    <reaction evidence="12 13">
        <text>Endonucleolytic cleavage at a junction such as a reciprocal single-stranded crossover between two homologous DNA duplexes (Holliday junction).</text>
        <dbReference type="EC" id="3.1.21.10"/>
    </reaction>
</comment>
<dbReference type="GO" id="GO:0008821">
    <property type="term" value="F:crossover junction DNA endonuclease activity"/>
    <property type="evidence" value="ECO:0007669"/>
    <property type="project" value="UniProtKB-UniRule"/>
</dbReference>
<feature type="active site" evidence="13">
    <location>
        <position position="14"/>
    </location>
</feature>
<evidence type="ECO:0000256" key="8">
    <source>
        <dbReference type="ARBA" id="ARBA00022842"/>
    </source>
</evidence>
<evidence type="ECO:0000256" key="6">
    <source>
        <dbReference type="ARBA" id="ARBA00022763"/>
    </source>
</evidence>
<dbReference type="InterPro" id="IPR036397">
    <property type="entry name" value="RNaseH_sf"/>
</dbReference>
<evidence type="ECO:0000256" key="9">
    <source>
        <dbReference type="ARBA" id="ARBA00023125"/>
    </source>
</evidence>
<evidence type="ECO:0000313" key="17">
    <source>
        <dbReference type="Proteomes" id="UP000823612"/>
    </source>
</evidence>
<sequence length="204" mass="22336">MQEIRKGKTILGIDPGTRLMGHGVVKTDGQHFECKEMGVLDLRKEPDPLRRLELILEEVLRLIEAYAPQYLSIESPFYGKNVQALLKLGRAQGVAIAASLSKGLEVHEYSPREIKQSLTGKGSASKEQVCAMALRLTGMQGEAPKHLDATDALAAAICHGIHSRFDDLREKAAPEGLSPLSAAKTARKKSSWAEFLSSHPDRIK</sequence>
<keyword evidence="11 13" id="KW-0234">DNA repair</keyword>
<dbReference type="GO" id="GO:0003677">
    <property type="term" value="F:DNA binding"/>
    <property type="evidence" value="ECO:0007669"/>
    <property type="project" value="UniProtKB-KW"/>
</dbReference>
<dbReference type="Proteomes" id="UP000823612">
    <property type="component" value="Unassembled WGS sequence"/>
</dbReference>
<comment type="subunit">
    <text evidence="13">Homodimer which binds Holliday junction (HJ) DNA. The HJ becomes 2-fold symmetrical on binding to RuvC with unstacked arms; it has a different conformation from HJ DNA in complex with RuvA. In the full resolvosome a probable DNA-RuvA(4)-RuvB(12)-RuvC(2) complex forms which resolves the HJ.</text>
</comment>
<evidence type="ECO:0000256" key="10">
    <source>
        <dbReference type="ARBA" id="ARBA00023172"/>
    </source>
</evidence>
<comment type="subcellular location">
    <subcellularLocation>
        <location evidence="13">Cytoplasm</location>
    </subcellularLocation>
</comment>
<feature type="active site" evidence="13">
    <location>
        <position position="148"/>
    </location>
</feature>
<dbReference type="InterPro" id="IPR012337">
    <property type="entry name" value="RNaseH-like_sf"/>
</dbReference>
<protein>
    <recommendedName>
        <fullName evidence="13 14">Crossover junction endodeoxyribonuclease RuvC</fullName>
        <ecNumber evidence="13 14">3.1.21.10</ecNumber>
    </recommendedName>
    <alternativeName>
        <fullName evidence="13">Holliday junction nuclease RuvC</fullName>
    </alternativeName>
    <alternativeName>
        <fullName evidence="13">Holliday junction resolvase RuvC</fullName>
    </alternativeName>
</protein>
<dbReference type="InterPro" id="IPR020563">
    <property type="entry name" value="X-over_junc_endoDNase_Mg_BS"/>
</dbReference>
<evidence type="ECO:0000256" key="5">
    <source>
        <dbReference type="ARBA" id="ARBA00022759"/>
    </source>
</evidence>
<dbReference type="HAMAP" id="MF_00034">
    <property type="entry name" value="RuvC"/>
    <property type="match status" value="1"/>
</dbReference>
<dbReference type="FunFam" id="3.30.420.10:FF:000002">
    <property type="entry name" value="Crossover junction endodeoxyribonuclease RuvC"/>
    <property type="match status" value="1"/>
</dbReference>
<evidence type="ECO:0000256" key="11">
    <source>
        <dbReference type="ARBA" id="ARBA00023204"/>
    </source>
</evidence>
<name>A0A9D9DQG9_9BACT</name>
<dbReference type="EMBL" id="JADIMZ010000034">
    <property type="protein sequence ID" value="MBO8432182.1"/>
    <property type="molecule type" value="Genomic_DNA"/>
</dbReference>
<keyword evidence="5 13" id="KW-0255">Endonuclease</keyword>
<comment type="caution">
    <text evidence="16">The sequence shown here is derived from an EMBL/GenBank/DDBJ whole genome shotgun (WGS) entry which is preliminary data.</text>
</comment>
<dbReference type="Pfam" id="PF02075">
    <property type="entry name" value="RuvC"/>
    <property type="match status" value="1"/>
</dbReference>
<feature type="binding site" evidence="13">
    <location>
        <position position="74"/>
    </location>
    <ligand>
        <name>Mg(2+)</name>
        <dbReference type="ChEBI" id="CHEBI:18420"/>
        <label>2</label>
    </ligand>
</feature>
<keyword evidence="4 13" id="KW-0479">Metal-binding</keyword>
<proteinExistence type="inferred from homology"/>
<feature type="binding site" evidence="13">
    <location>
        <position position="14"/>
    </location>
    <ligand>
        <name>Mg(2+)</name>
        <dbReference type="ChEBI" id="CHEBI:18420"/>
        <label>1</label>
    </ligand>
</feature>
<evidence type="ECO:0000256" key="1">
    <source>
        <dbReference type="ARBA" id="ARBA00009518"/>
    </source>
</evidence>
<reference evidence="16" key="1">
    <citation type="submission" date="2020-10" db="EMBL/GenBank/DDBJ databases">
        <authorList>
            <person name="Gilroy R."/>
        </authorList>
    </citation>
    <scope>NUCLEOTIDE SEQUENCE</scope>
    <source>
        <strain evidence="16">2889</strain>
    </source>
</reference>
<dbReference type="PROSITE" id="PS01321">
    <property type="entry name" value="RUVC"/>
    <property type="match status" value="1"/>
</dbReference>
<organism evidence="16 17">
    <name type="scientific">Candidatus Pullibacteroides excrementavium</name>
    <dbReference type="NCBI Taxonomy" id="2840905"/>
    <lineage>
        <taxon>Bacteria</taxon>
        <taxon>Pseudomonadati</taxon>
        <taxon>Bacteroidota</taxon>
        <taxon>Bacteroidia</taxon>
        <taxon>Bacteroidales</taxon>
        <taxon>Candidatus Pullibacteroides</taxon>
    </lineage>
</organism>
<evidence type="ECO:0000256" key="15">
    <source>
        <dbReference type="SAM" id="MobiDB-lite"/>
    </source>
</evidence>
<dbReference type="GO" id="GO:0000287">
    <property type="term" value="F:magnesium ion binding"/>
    <property type="evidence" value="ECO:0007669"/>
    <property type="project" value="UniProtKB-UniRule"/>
</dbReference>
<feature type="region of interest" description="Disordered" evidence="15">
    <location>
        <begin position="176"/>
        <end position="204"/>
    </location>
</feature>
<keyword evidence="3 13" id="KW-0540">Nuclease</keyword>
<keyword evidence="9 13" id="KW-0238">DNA-binding</keyword>
<dbReference type="NCBIfam" id="TIGR00228">
    <property type="entry name" value="ruvC"/>
    <property type="match status" value="1"/>
</dbReference>
<keyword evidence="7 13" id="KW-0378">Hydrolase</keyword>
<dbReference type="GO" id="GO:0048476">
    <property type="term" value="C:Holliday junction resolvase complex"/>
    <property type="evidence" value="ECO:0007669"/>
    <property type="project" value="UniProtKB-UniRule"/>
</dbReference>
<dbReference type="GO" id="GO:0006310">
    <property type="term" value="P:DNA recombination"/>
    <property type="evidence" value="ECO:0007669"/>
    <property type="project" value="UniProtKB-UniRule"/>
</dbReference>
<dbReference type="PANTHER" id="PTHR30194:SF3">
    <property type="entry name" value="CROSSOVER JUNCTION ENDODEOXYRIBONUCLEASE RUVC"/>
    <property type="match status" value="1"/>
</dbReference>
<feature type="binding site" evidence="13">
    <location>
        <position position="148"/>
    </location>
    <ligand>
        <name>Mg(2+)</name>
        <dbReference type="ChEBI" id="CHEBI:18420"/>
        <label>1</label>
    </ligand>
</feature>
<keyword evidence="8 13" id="KW-0460">Magnesium</keyword>
<dbReference type="PANTHER" id="PTHR30194">
    <property type="entry name" value="CROSSOVER JUNCTION ENDODEOXYRIBONUCLEASE RUVC"/>
    <property type="match status" value="1"/>
</dbReference>
<dbReference type="Gene3D" id="3.30.420.10">
    <property type="entry name" value="Ribonuclease H-like superfamily/Ribonuclease H"/>
    <property type="match status" value="1"/>
</dbReference>
<evidence type="ECO:0000256" key="12">
    <source>
        <dbReference type="ARBA" id="ARBA00029354"/>
    </source>
</evidence>
<comment type="function">
    <text evidence="13">The RuvA-RuvB-RuvC complex processes Holliday junction (HJ) DNA during genetic recombination and DNA repair. Endonuclease that resolves HJ intermediates. Cleaves cruciform DNA by making single-stranded nicks across the HJ at symmetrical positions within the homologous arms, yielding a 5'-phosphate and a 3'-hydroxyl group; requires a central core of homology in the junction. The consensus cleavage sequence is 5'-(A/T)TT(C/G)-3'. Cleavage occurs on the 3'-side of the TT dinucleotide at the point of strand exchange. HJ branch migration catalyzed by RuvA-RuvB allows RuvC to scan DNA until it finds its consensus sequence, where it cleaves and resolves the cruciform DNA.</text>
</comment>
<evidence type="ECO:0000313" key="16">
    <source>
        <dbReference type="EMBL" id="MBO8432182.1"/>
    </source>
</evidence>
<dbReference type="SUPFAM" id="SSF53098">
    <property type="entry name" value="Ribonuclease H-like"/>
    <property type="match status" value="1"/>
</dbReference>
<evidence type="ECO:0000256" key="2">
    <source>
        <dbReference type="ARBA" id="ARBA00022490"/>
    </source>
</evidence>